<dbReference type="GO" id="GO:0043161">
    <property type="term" value="P:proteasome-mediated ubiquitin-dependent protein catabolic process"/>
    <property type="evidence" value="ECO:0007669"/>
    <property type="project" value="InterPro"/>
</dbReference>
<accession>A0A7J6V4T1</accession>
<evidence type="ECO:0000256" key="3">
    <source>
        <dbReference type="ARBA" id="ARBA00022942"/>
    </source>
</evidence>
<name>A0A7J6V4T1_THATH</name>
<dbReference type="Gene3D" id="3.60.20.10">
    <property type="entry name" value="Glutamine Phosphoribosylpyrophosphate, subunit 1, domain 1"/>
    <property type="match status" value="1"/>
</dbReference>
<dbReference type="AlphaFoldDB" id="A0A7J6V4T1"/>
<comment type="function">
    <text evidence="5">Non-catalytic component of the proteasome, a multicatalytic proteinase complex which is characterized by its ability to cleave peptides with Arg, Phe, Tyr, Leu, and Glu adjacent to the leaving group at neutral or slightly basic pH. The proteasome has an ATP-dependent proteolytic activity.</text>
</comment>
<keyword evidence="7" id="KW-1185">Reference proteome</keyword>
<comment type="caution">
    <text evidence="6">The sequence shown here is derived from an EMBL/GenBank/DDBJ whole genome shotgun (WGS) entry which is preliminary data.</text>
</comment>
<evidence type="ECO:0000256" key="5">
    <source>
        <dbReference type="ARBA" id="ARBA00024953"/>
    </source>
</evidence>
<keyword evidence="2" id="KW-0963">Cytoplasm</keyword>
<gene>
    <name evidence="6" type="ORF">FRX31_030344</name>
</gene>
<dbReference type="SUPFAM" id="SSF56235">
    <property type="entry name" value="N-terminal nucleophile aminohydrolases (Ntn hydrolases)"/>
    <property type="match status" value="1"/>
</dbReference>
<dbReference type="InterPro" id="IPR001353">
    <property type="entry name" value="Proteasome_sua/b"/>
</dbReference>
<dbReference type="PROSITE" id="PS51476">
    <property type="entry name" value="PROTEASOME_BETA_2"/>
    <property type="match status" value="1"/>
</dbReference>
<evidence type="ECO:0000313" key="7">
    <source>
        <dbReference type="Proteomes" id="UP000554482"/>
    </source>
</evidence>
<dbReference type="PANTHER" id="PTHR32194">
    <property type="entry name" value="METALLOPROTEASE TLDD"/>
    <property type="match status" value="1"/>
</dbReference>
<evidence type="ECO:0000313" key="6">
    <source>
        <dbReference type="EMBL" id="KAF5180069.1"/>
    </source>
</evidence>
<dbReference type="InterPro" id="IPR029055">
    <property type="entry name" value="Ntn_hydrolases_N"/>
</dbReference>
<dbReference type="FunFam" id="3.60.20.10:FF:000032">
    <property type="entry name" value="Proteasome subunit beta"/>
    <property type="match status" value="1"/>
</dbReference>
<dbReference type="EMBL" id="JABWDY010037902">
    <property type="protein sequence ID" value="KAF5180069.1"/>
    <property type="molecule type" value="Genomic_DNA"/>
</dbReference>
<dbReference type="OrthoDB" id="204949at2759"/>
<evidence type="ECO:0000256" key="1">
    <source>
        <dbReference type="ARBA" id="ARBA00004123"/>
    </source>
</evidence>
<keyword evidence="3 6" id="KW-0647">Proteasome</keyword>
<dbReference type="InterPro" id="IPR023333">
    <property type="entry name" value="Proteasome_suB-type"/>
</dbReference>
<evidence type="ECO:0000256" key="2">
    <source>
        <dbReference type="ARBA" id="ARBA00022490"/>
    </source>
</evidence>
<organism evidence="6 7">
    <name type="scientific">Thalictrum thalictroides</name>
    <name type="common">Rue-anemone</name>
    <name type="synonym">Anemone thalictroides</name>
    <dbReference type="NCBI Taxonomy" id="46969"/>
    <lineage>
        <taxon>Eukaryota</taxon>
        <taxon>Viridiplantae</taxon>
        <taxon>Streptophyta</taxon>
        <taxon>Embryophyta</taxon>
        <taxon>Tracheophyta</taxon>
        <taxon>Spermatophyta</taxon>
        <taxon>Magnoliopsida</taxon>
        <taxon>Ranunculales</taxon>
        <taxon>Ranunculaceae</taxon>
        <taxon>Thalictroideae</taxon>
        <taxon>Thalictrum</taxon>
    </lineage>
</organism>
<dbReference type="Proteomes" id="UP000554482">
    <property type="component" value="Unassembled WGS sequence"/>
</dbReference>
<evidence type="ECO:0000256" key="4">
    <source>
        <dbReference type="ARBA" id="ARBA00023242"/>
    </source>
</evidence>
<sequence length="228" mass="24517">MSFVQYNGSALVAMTGKNCFAVASNRHLGVQHQTVATDFQRVFKIHEKLYIGLAGSASDVQTLHELLDNRHKFYQLQQERDMKPEAFANIVSQILYKKKSAPYVCQPVIAGLGDDDKPFICTMDSFGAKKLAKDFVVAGTASKSLYGACEAMYKSDMEPDELLETVSQALQASVGRDCLSGWSGLVFLVTPTEVRETILNFGAGGGPAAPVALAASGGAAAKKKKEEA</sequence>
<dbReference type="PANTHER" id="PTHR32194:SF10">
    <property type="entry name" value="PROTEASOME SUBUNIT BETA TYPE-3"/>
    <property type="match status" value="1"/>
</dbReference>
<dbReference type="InterPro" id="IPR033811">
    <property type="entry name" value="Proteasome_beta_3"/>
</dbReference>
<dbReference type="GO" id="GO:0005737">
    <property type="term" value="C:cytoplasm"/>
    <property type="evidence" value="ECO:0007669"/>
    <property type="project" value="TreeGrafter"/>
</dbReference>
<proteinExistence type="predicted"/>
<reference evidence="6 7" key="1">
    <citation type="submission" date="2020-06" db="EMBL/GenBank/DDBJ databases">
        <title>Transcriptomic and genomic resources for Thalictrum thalictroides and T. hernandezii: Facilitating candidate gene discovery in an emerging model plant lineage.</title>
        <authorList>
            <person name="Arias T."/>
            <person name="Riano-Pachon D.M."/>
            <person name="Di Stilio V.S."/>
        </authorList>
    </citation>
    <scope>NUCLEOTIDE SEQUENCE [LARGE SCALE GENOMIC DNA]</scope>
    <source>
        <strain evidence="7">cv. WT478/WT964</strain>
        <tissue evidence="6">Leaves</tissue>
    </source>
</reference>
<dbReference type="GO" id="GO:0019774">
    <property type="term" value="C:proteasome core complex, beta-subunit complex"/>
    <property type="evidence" value="ECO:0007669"/>
    <property type="project" value="InterPro"/>
</dbReference>
<dbReference type="GO" id="GO:0005634">
    <property type="term" value="C:nucleus"/>
    <property type="evidence" value="ECO:0007669"/>
    <property type="project" value="UniProtKB-SubCell"/>
</dbReference>
<dbReference type="Pfam" id="PF00227">
    <property type="entry name" value="Proteasome"/>
    <property type="match status" value="1"/>
</dbReference>
<comment type="subcellular location">
    <subcellularLocation>
        <location evidence="1">Nucleus</location>
    </subcellularLocation>
</comment>
<keyword evidence="4" id="KW-0539">Nucleus</keyword>
<dbReference type="CDD" id="cd03759">
    <property type="entry name" value="proteasome_beta_type_3"/>
    <property type="match status" value="1"/>
</dbReference>
<protein>
    <submittedName>
        <fullName evidence="6">Proteasome subunit beta type-3</fullName>
    </submittedName>
</protein>